<accession>A0ABP7K5P0</accession>
<evidence type="ECO:0000256" key="1">
    <source>
        <dbReference type="SAM" id="SignalP"/>
    </source>
</evidence>
<comment type="caution">
    <text evidence="2">The sequence shown here is derived from an EMBL/GenBank/DDBJ whole genome shotgun (WGS) entry which is preliminary data.</text>
</comment>
<dbReference type="EMBL" id="BAAAZA010000008">
    <property type="protein sequence ID" value="GAA3866729.1"/>
    <property type="molecule type" value="Genomic_DNA"/>
</dbReference>
<feature type="chain" id="PRO_5047243443" description="Secreted protein" evidence="1">
    <location>
        <begin position="22"/>
        <end position="169"/>
    </location>
</feature>
<proteinExistence type="predicted"/>
<reference evidence="3" key="1">
    <citation type="journal article" date="2019" name="Int. J. Syst. Evol. Microbiol.">
        <title>The Global Catalogue of Microorganisms (GCM) 10K type strain sequencing project: providing services to taxonomists for standard genome sequencing and annotation.</title>
        <authorList>
            <consortium name="The Broad Institute Genomics Platform"/>
            <consortium name="The Broad Institute Genome Sequencing Center for Infectious Disease"/>
            <person name="Wu L."/>
            <person name="Ma J."/>
        </authorList>
    </citation>
    <scope>NUCLEOTIDE SEQUENCE [LARGE SCALE GENOMIC DNA]</scope>
    <source>
        <strain evidence="3">JCM 16578</strain>
    </source>
</reference>
<evidence type="ECO:0000313" key="2">
    <source>
        <dbReference type="EMBL" id="GAA3866729.1"/>
    </source>
</evidence>
<keyword evidence="1" id="KW-0732">Signal</keyword>
<organism evidence="2 3">
    <name type="scientific">Streptomyces lannensis</name>
    <dbReference type="NCBI Taxonomy" id="766498"/>
    <lineage>
        <taxon>Bacteria</taxon>
        <taxon>Bacillati</taxon>
        <taxon>Actinomycetota</taxon>
        <taxon>Actinomycetes</taxon>
        <taxon>Kitasatosporales</taxon>
        <taxon>Streptomycetaceae</taxon>
        <taxon>Streptomyces</taxon>
    </lineage>
</organism>
<gene>
    <name evidence="2" type="ORF">GCM10022207_33960</name>
</gene>
<protein>
    <recommendedName>
        <fullName evidence="4">Secreted protein</fullName>
    </recommendedName>
</protein>
<evidence type="ECO:0008006" key="4">
    <source>
        <dbReference type="Google" id="ProtNLM"/>
    </source>
</evidence>
<sequence length="169" mass="17218">MLALMGAVAVVVALPLAVASAGSVGEGDRGAIRIPGHEEEKRPASVQSPQPGLGLTTAARCGPQLSSVDGIEAQTCVMTQGREAWARTYYRNATGEELSSVLSFMGPDGRSVQMHCVVAAGDDPESCETPRRPLAGEAVAYSAVAEFAAGDGEGPLLLRSGSDVGAHGL</sequence>
<evidence type="ECO:0000313" key="3">
    <source>
        <dbReference type="Proteomes" id="UP001501563"/>
    </source>
</evidence>
<name>A0ABP7K5P0_9ACTN</name>
<feature type="signal peptide" evidence="1">
    <location>
        <begin position="1"/>
        <end position="21"/>
    </location>
</feature>
<dbReference type="Proteomes" id="UP001501563">
    <property type="component" value="Unassembled WGS sequence"/>
</dbReference>
<keyword evidence="3" id="KW-1185">Reference proteome</keyword>